<dbReference type="Proteomes" id="UP000011014">
    <property type="component" value="Unassembled WGS sequence"/>
</dbReference>
<protein>
    <recommendedName>
        <fullName evidence="4">EGF-like domain-containing protein</fullName>
    </recommendedName>
</protein>
<dbReference type="InterPro" id="IPR000742">
    <property type="entry name" value="EGF"/>
</dbReference>
<feature type="domain" description="EGF-like" evidence="4">
    <location>
        <begin position="19"/>
        <end position="63"/>
    </location>
</feature>
<dbReference type="Gene3D" id="2.10.25.10">
    <property type="entry name" value="Laminin"/>
    <property type="match status" value="1"/>
</dbReference>
<proteinExistence type="predicted"/>
<gene>
    <name evidence="5" type="ORF">GSOID_T00032453001</name>
</gene>
<keyword evidence="3" id="KW-1133">Transmembrane helix</keyword>
<feature type="transmembrane region" description="Helical" evidence="3">
    <location>
        <begin position="152"/>
        <end position="175"/>
    </location>
</feature>
<reference evidence="5" key="1">
    <citation type="journal article" date="2010" name="Science">
        <title>Plasticity of animal genome architecture unmasked by rapid evolution of a pelagic tunicate.</title>
        <authorList>
            <person name="Denoeud F."/>
            <person name="Henriet S."/>
            <person name="Mungpakdee S."/>
            <person name="Aury J.M."/>
            <person name="Da Silva C."/>
            <person name="Brinkmann H."/>
            <person name="Mikhaleva J."/>
            <person name="Olsen L.C."/>
            <person name="Jubin C."/>
            <person name="Canestro C."/>
            <person name="Bouquet J.M."/>
            <person name="Danks G."/>
            <person name="Poulain J."/>
            <person name="Campsteijn C."/>
            <person name="Adamski M."/>
            <person name="Cross I."/>
            <person name="Yadetie F."/>
            <person name="Muffato M."/>
            <person name="Louis A."/>
            <person name="Butcher S."/>
            <person name="Tsagkogeorga G."/>
            <person name="Konrad A."/>
            <person name="Singh S."/>
            <person name="Jensen M.F."/>
            <person name="Cong E.H."/>
            <person name="Eikeseth-Otteraa H."/>
            <person name="Noel B."/>
            <person name="Anthouard V."/>
            <person name="Porcel B.M."/>
            <person name="Kachouri-Lafond R."/>
            <person name="Nishino A."/>
            <person name="Ugolini M."/>
            <person name="Chourrout P."/>
            <person name="Nishida H."/>
            <person name="Aasland R."/>
            <person name="Huzurbazar S."/>
            <person name="Westhof E."/>
            <person name="Delsuc F."/>
            <person name="Lehrach H."/>
            <person name="Reinhardt R."/>
            <person name="Weissenbach J."/>
            <person name="Roy S.W."/>
            <person name="Artiguenave F."/>
            <person name="Postlethwait J.H."/>
            <person name="Manak J.R."/>
            <person name="Thompson E.M."/>
            <person name="Jaillon O."/>
            <person name="Du Pasquier L."/>
            <person name="Boudinot P."/>
            <person name="Liberles D.A."/>
            <person name="Volff J.N."/>
            <person name="Philippe H."/>
            <person name="Lenhard B."/>
            <person name="Roest Crollius H."/>
            <person name="Wincker P."/>
            <person name="Chourrout D."/>
        </authorList>
    </citation>
    <scope>NUCLEOTIDE SEQUENCE [LARGE SCALE GENOMIC DNA]</scope>
</reference>
<keyword evidence="3" id="KW-0812">Transmembrane</keyword>
<dbReference type="CDD" id="cd00054">
    <property type="entry name" value="EGF_CA"/>
    <property type="match status" value="1"/>
</dbReference>
<dbReference type="EMBL" id="FN655244">
    <property type="protein sequence ID" value="CBY38505.1"/>
    <property type="molecule type" value="Genomic_DNA"/>
</dbReference>
<dbReference type="Pfam" id="PF00008">
    <property type="entry name" value="EGF"/>
    <property type="match status" value="1"/>
</dbReference>
<dbReference type="SMART" id="SM00181">
    <property type="entry name" value="EGF"/>
    <property type="match status" value="2"/>
</dbReference>
<keyword evidence="3" id="KW-0472">Membrane</keyword>
<sequence>MGLAWMESPATSASARLASLATCAISTSTTAFPDACLNGGECVDDVNFFWCFCPNTFGGDFCEVLLDPETGFPDRCAFEDCARRGACSNLQQEPWFFCECELGVRGERLKGGSVIYACSPSSEQLNSTCLPDGKFDNPPICGEGNQGGNKTVFMMTGVFLTGVCFISVVLMKMVITSPISGFG</sequence>
<dbReference type="SUPFAM" id="SSF57196">
    <property type="entry name" value="EGF/Laminin"/>
    <property type="match status" value="1"/>
</dbReference>
<feature type="domain" description="EGF-like" evidence="4">
    <location>
        <begin position="72"/>
        <end position="110"/>
    </location>
</feature>
<name>E4YSR6_OIKDI</name>
<dbReference type="PROSITE" id="PS00010">
    <property type="entry name" value="ASX_HYDROXYL"/>
    <property type="match status" value="1"/>
</dbReference>
<evidence type="ECO:0000259" key="4">
    <source>
        <dbReference type="PROSITE" id="PS50026"/>
    </source>
</evidence>
<dbReference type="InterPro" id="IPR000152">
    <property type="entry name" value="EGF-type_Asp/Asn_hydroxyl_site"/>
</dbReference>
<keyword evidence="2" id="KW-0245">EGF-like domain</keyword>
<evidence type="ECO:0000256" key="3">
    <source>
        <dbReference type="SAM" id="Phobius"/>
    </source>
</evidence>
<dbReference type="PROSITE" id="PS50026">
    <property type="entry name" value="EGF_3"/>
    <property type="match status" value="2"/>
</dbReference>
<accession>E4YSR6</accession>
<keyword evidence="1 2" id="KW-1015">Disulfide bond</keyword>
<organism evidence="5">
    <name type="scientific">Oikopleura dioica</name>
    <name type="common">Tunicate</name>
    <dbReference type="NCBI Taxonomy" id="34765"/>
    <lineage>
        <taxon>Eukaryota</taxon>
        <taxon>Metazoa</taxon>
        <taxon>Chordata</taxon>
        <taxon>Tunicata</taxon>
        <taxon>Appendicularia</taxon>
        <taxon>Copelata</taxon>
        <taxon>Oikopleuridae</taxon>
        <taxon>Oikopleura</taxon>
    </lineage>
</organism>
<evidence type="ECO:0000313" key="5">
    <source>
        <dbReference type="EMBL" id="CBY38505.1"/>
    </source>
</evidence>
<dbReference type="PROSITE" id="PS00022">
    <property type="entry name" value="EGF_1"/>
    <property type="match status" value="1"/>
</dbReference>
<evidence type="ECO:0000256" key="2">
    <source>
        <dbReference type="PROSITE-ProRule" id="PRU00076"/>
    </source>
</evidence>
<feature type="disulfide bond" evidence="2">
    <location>
        <begin position="81"/>
        <end position="98"/>
    </location>
</feature>
<evidence type="ECO:0000256" key="1">
    <source>
        <dbReference type="ARBA" id="ARBA00023157"/>
    </source>
</evidence>
<dbReference type="AlphaFoldDB" id="E4YSR6"/>
<feature type="disulfide bond" evidence="2">
    <location>
        <begin position="53"/>
        <end position="62"/>
    </location>
</feature>
<comment type="caution">
    <text evidence="2">Lacks conserved residue(s) required for the propagation of feature annotation.</text>
</comment>